<comment type="caution">
    <text evidence="3">The sequence shown here is derived from an EMBL/GenBank/DDBJ whole genome shotgun (WGS) entry which is preliminary data.</text>
</comment>
<organism evidence="3 4">
    <name type="scientific">Pseudokineococcus lusitanus</name>
    <dbReference type="NCBI Taxonomy" id="763993"/>
    <lineage>
        <taxon>Bacteria</taxon>
        <taxon>Bacillati</taxon>
        <taxon>Actinomycetota</taxon>
        <taxon>Actinomycetes</taxon>
        <taxon>Kineosporiales</taxon>
        <taxon>Kineosporiaceae</taxon>
        <taxon>Pseudokineococcus</taxon>
    </lineage>
</organism>
<feature type="compositionally biased region" description="Low complexity" evidence="1">
    <location>
        <begin position="459"/>
        <end position="501"/>
    </location>
</feature>
<feature type="region of interest" description="Disordered" evidence="1">
    <location>
        <begin position="1"/>
        <end position="29"/>
    </location>
</feature>
<evidence type="ECO:0000313" key="3">
    <source>
        <dbReference type="EMBL" id="ROP43071.1"/>
    </source>
</evidence>
<dbReference type="InterPro" id="IPR003870">
    <property type="entry name" value="DUF222"/>
</dbReference>
<feature type="compositionally biased region" description="Low complexity" evidence="1">
    <location>
        <begin position="693"/>
        <end position="704"/>
    </location>
</feature>
<dbReference type="InterPro" id="IPR003615">
    <property type="entry name" value="HNH_nuc"/>
</dbReference>
<proteinExistence type="predicted"/>
<dbReference type="Pfam" id="PF02720">
    <property type="entry name" value="DUF222"/>
    <property type="match status" value="1"/>
</dbReference>
<feature type="region of interest" description="Disordered" evidence="1">
    <location>
        <begin position="375"/>
        <end position="554"/>
    </location>
</feature>
<feature type="domain" description="DUF222" evidence="2">
    <location>
        <begin position="96"/>
        <end position="350"/>
    </location>
</feature>
<dbReference type="AlphaFoldDB" id="A0A3N1HKU1"/>
<dbReference type="RefSeq" id="WP_123379788.1">
    <property type="nucleotide sequence ID" value="NZ_RJKN01000004.1"/>
</dbReference>
<feature type="region of interest" description="Disordered" evidence="1">
    <location>
        <begin position="649"/>
        <end position="727"/>
    </location>
</feature>
<protein>
    <submittedName>
        <fullName evidence="3">Uncharacterized protein DUF222</fullName>
    </submittedName>
</protein>
<dbReference type="InParanoid" id="A0A3N1HKU1"/>
<accession>A0A3N1HKU1</accession>
<sequence>MAQHPADDESRDDAVAPAPAGPVGPLDVPVGDLPLARRAGRAVLDRLRDAHAAASTQHAALLGLVADLVDETAAALGVPVGGDPVETARFGRLGGDPAEGVITEIALALHVGVAGARRLVTDALALTTVLPQTRAALRSGGICPARAHAVVTGTAGLTPEQARWVDTHLAPDLPRLDPPGVTRKVRALVAQLEVEATNRRLRYETCRRRVLVQPLGDGAAELVATGPVADITALFHRLTTWATTRTGPHAGADPHAAVAAGLDPVATDATGLPDQRGVDARRFDALVGLVTGADPRSDGRAHAGPCNGPTLNVSLPTLLGLDDEPAWLAGHGAVPVDVARELLAAGHPFRRILTDPFTGRVLGVDGHLHHLDATATRTTTTRATDDTTTRTAEALPISGTPDASPPATPPITPAPAKGADAMPDPPDDSRTGTPPEPPPATTAQVPPGLADKLTRVADAPAPSTTPPGTTAPGTTTPGTNAPTTNAPTTNARGANAPTTNARGANAPTTNARGAPTPGAAKPGAAAPRWASRTDSPADGTPRASTCPLAGLPTDYVPTTEQTRYIRAALPECTHPGCTQPSVRCDLDHQTPHSAGGPTCECNLRPRCRKHHQCRTHYGWLVQPTTDDPTDPHGLGTRWTSPLGLVHDDPAPPFLPRPTTSRDADGTPLPAGWDDRGNHPQPTYPTVDMASPGALLLISAAATATTHHRQPPRPPAPQVEEEDDPPPF</sequence>
<feature type="compositionally biased region" description="Pro residues" evidence="1">
    <location>
        <begin position="403"/>
        <end position="413"/>
    </location>
</feature>
<dbReference type="OrthoDB" id="3261064at2"/>
<feature type="compositionally biased region" description="Low complexity" evidence="1">
    <location>
        <begin position="511"/>
        <end position="530"/>
    </location>
</feature>
<dbReference type="Proteomes" id="UP000276232">
    <property type="component" value="Unassembled WGS sequence"/>
</dbReference>
<feature type="compositionally biased region" description="Low complexity" evidence="1">
    <location>
        <begin position="15"/>
        <end position="29"/>
    </location>
</feature>
<evidence type="ECO:0000256" key="1">
    <source>
        <dbReference type="SAM" id="MobiDB-lite"/>
    </source>
</evidence>
<reference evidence="3 4" key="1">
    <citation type="journal article" date="2015" name="Stand. Genomic Sci.">
        <title>Genomic Encyclopedia of Bacterial and Archaeal Type Strains, Phase III: the genomes of soil and plant-associated and newly described type strains.</title>
        <authorList>
            <person name="Whitman W.B."/>
            <person name="Woyke T."/>
            <person name="Klenk H.P."/>
            <person name="Zhou Y."/>
            <person name="Lilburn T.G."/>
            <person name="Beck B.J."/>
            <person name="De Vos P."/>
            <person name="Vandamme P."/>
            <person name="Eisen J.A."/>
            <person name="Garrity G."/>
            <person name="Hugenholtz P."/>
            <person name="Kyrpides N.C."/>
        </authorList>
    </citation>
    <scope>NUCLEOTIDE SEQUENCE [LARGE SCALE GENOMIC DNA]</scope>
    <source>
        <strain evidence="3 4">CECT 7306</strain>
    </source>
</reference>
<feature type="compositionally biased region" description="Acidic residues" evidence="1">
    <location>
        <begin position="718"/>
        <end position="727"/>
    </location>
</feature>
<name>A0A3N1HKU1_9ACTN</name>
<gene>
    <name evidence="3" type="ORF">EDC03_1666</name>
</gene>
<dbReference type="CDD" id="cd00085">
    <property type="entry name" value="HNHc"/>
    <property type="match status" value="1"/>
</dbReference>
<evidence type="ECO:0000259" key="2">
    <source>
        <dbReference type="Pfam" id="PF02720"/>
    </source>
</evidence>
<feature type="compositionally biased region" description="Basic and acidic residues" evidence="1">
    <location>
        <begin position="1"/>
        <end position="14"/>
    </location>
</feature>
<keyword evidence="4" id="KW-1185">Reference proteome</keyword>
<dbReference type="EMBL" id="RJKN01000004">
    <property type="protein sequence ID" value="ROP43071.1"/>
    <property type="molecule type" value="Genomic_DNA"/>
</dbReference>
<evidence type="ECO:0000313" key="4">
    <source>
        <dbReference type="Proteomes" id="UP000276232"/>
    </source>
</evidence>